<protein>
    <recommendedName>
        <fullName evidence="1">Transposase IS701-like DDE domain-containing protein</fullName>
    </recommendedName>
</protein>
<dbReference type="EMBL" id="RFFH01000003">
    <property type="protein sequence ID" value="RMI33229.1"/>
    <property type="molecule type" value="Genomic_DNA"/>
</dbReference>
<proteinExistence type="predicted"/>
<gene>
    <name evidence="2" type="ORF">EBN03_08530</name>
</gene>
<dbReference type="OrthoDB" id="3339508at2"/>
<dbReference type="Proteomes" id="UP000279275">
    <property type="component" value="Unassembled WGS sequence"/>
</dbReference>
<dbReference type="InterPro" id="IPR038721">
    <property type="entry name" value="IS701-like_DDE_dom"/>
</dbReference>
<reference evidence="2 3" key="1">
    <citation type="submission" date="2018-10" db="EMBL/GenBank/DDBJ databases">
        <title>Isolation from cow dung.</title>
        <authorList>
            <person name="Ling L."/>
        </authorList>
    </citation>
    <scope>NUCLEOTIDE SEQUENCE [LARGE SCALE GENOMIC DNA]</scope>
    <source>
        <strain evidence="2 3">NEAU-LL90</strain>
    </source>
</reference>
<evidence type="ECO:0000313" key="3">
    <source>
        <dbReference type="Proteomes" id="UP000279275"/>
    </source>
</evidence>
<comment type="caution">
    <text evidence="2">The sequence shown here is derived from an EMBL/GenBank/DDBJ whole genome shotgun (WGS) entry which is preliminary data.</text>
</comment>
<accession>A0A3M2L6F2</accession>
<dbReference type="AlphaFoldDB" id="A0A3M2L6F2"/>
<name>A0A3M2L6F2_9NOCA</name>
<organism evidence="2 3">
    <name type="scientific">Nocardia stercoris</name>
    <dbReference type="NCBI Taxonomy" id="2483361"/>
    <lineage>
        <taxon>Bacteria</taxon>
        <taxon>Bacillati</taxon>
        <taxon>Actinomycetota</taxon>
        <taxon>Actinomycetes</taxon>
        <taxon>Mycobacteriales</taxon>
        <taxon>Nocardiaceae</taxon>
        <taxon>Nocardia</taxon>
    </lineage>
</organism>
<dbReference type="Pfam" id="PF13546">
    <property type="entry name" value="DDE_5"/>
    <property type="match status" value="1"/>
</dbReference>
<sequence length="65" mass="7427">MWVIADAGYDGPRLAFLLSDLPVRVLARMRSDRVLRRPAALAARHQGTPAPPRWRVRVRRPRDLG</sequence>
<keyword evidence="3" id="KW-1185">Reference proteome</keyword>
<feature type="domain" description="Transposase IS701-like DDE" evidence="1">
    <location>
        <begin position="2"/>
        <end position="58"/>
    </location>
</feature>
<evidence type="ECO:0000259" key="1">
    <source>
        <dbReference type="Pfam" id="PF13546"/>
    </source>
</evidence>
<evidence type="ECO:0000313" key="2">
    <source>
        <dbReference type="EMBL" id="RMI33229.1"/>
    </source>
</evidence>